<feature type="non-terminal residue" evidence="1">
    <location>
        <position position="1"/>
    </location>
</feature>
<protein>
    <submittedName>
        <fullName evidence="1">Uncharacterized protein</fullName>
    </submittedName>
</protein>
<gene>
    <name evidence="1" type="ORF">L195_g034870</name>
</gene>
<reference evidence="1 2" key="2">
    <citation type="journal article" date="2017" name="Front. Plant Sci.">
        <title>Gene Classification and Mining of Molecular Markers Useful in Red Clover (Trifolium pratense) Breeding.</title>
        <authorList>
            <person name="Istvanek J."/>
            <person name="Dluhosova J."/>
            <person name="Dluhos P."/>
            <person name="Patkova L."/>
            <person name="Nedelnik J."/>
            <person name="Repkova J."/>
        </authorList>
    </citation>
    <scope>NUCLEOTIDE SEQUENCE [LARGE SCALE GENOMIC DNA]</scope>
    <source>
        <strain evidence="2">cv. Tatra</strain>
        <tissue evidence="1">Young leaves</tissue>
    </source>
</reference>
<evidence type="ECO:0000313" key="1">
    <source>
        <dbReference type="EMBL" id="PNX78888.1"/>
    </source>
</evidence>
<comment type="caution">
    <text evidence="1">The sequence shown here is derived from an EMBL/GenBank/DDBJ whole genome shotgun (WGS) entry which is preliminary data.</text>
</comment>
<organism evidence="1 2">
    <name type="scientific">Trifolium pratense</name>
    <name type="common">Red clover</name>
    <dbReference type="NCBI Taxonomy" id="57577"/>
    <lineage>
        <taxon>Eukaryota</taxon>
        <taxon>Viridiplantae</taxon>
        <taxon>Streptophyta</taxon>
        <taxon>Embryophyta</taxon>
        <taxon>Tracheophyta</taxon>
        <taxon>Spermatophyta</taxon>
        <taxon>Magnoliopsida</taxon>
        <taxon>eudicotyledons</taxon>
        <taxon>Gunneridae</taxon>
        <taxon>Pentapetalae</taxon>
        <taxon>rosids</taxon>
        <taxon>fabids</taxon>
        <taxon>Fabales</taxon>
        <taxon>Fabaceae</taxon>
        <taxon>Papilionoideae</taxon>
        <taxon>50 kb inversion clade</taxon>
        <taxon>NPAAA clade</taxon>
        <taxon>Hologalegina</taxon>
        <taxon>IRL clade</taxon>
        <taxon>Trifolieae</taxon>
        <taxon>Trifolium</taxon>
    </lineage>
</organism>
<proteinExistence type="predicted"/>
<dbReference type="Proteomes" id="UP000236291">
    <property type="component" value="Unassembled WGS sequence"/>
</dbReference>
<name>A0A2K3LK16_TRIPR</name>
<dbReference type="EMBL" id="ASHM01034933">
    <property type="protein sequence ID" value="PNX78888.1"/>
    <property type="molecule type" value="Genomic_DNA"/>
</dbReference>
<accession>A0A2K3LK16</accession>
<evidence type="ECO:0000313" key="2">
    <source>
        <dbReference type="Proteomes" id="UP000236291"/>
    </source>
</evidence>
<dbReference type="AlphaFoldDB" id="A0A2K3LK16"/>
<sequence length="85" mass="9161">GGGDEGWGGCDRSEMGGARSESVDSFFELIMVSKSAEVCRFLCIRLTSSASVLSVDCLEVDCELRTYLPSSVFLNLCSSCAEIDY</sequence>
<reference evidence="1 2" key="1">
    <citation type="journal article" date="2014" name="Am. J. Bot.">
        <title>Genome assembly and annotation for red clover (Trifolium pratense; Fabaceae).</title>
        <authorList>
            <person name="Istvanek J."/>
            <person name="Jaros M."/>
            <person name="Krenek A."/>
            <person name="Repkova J."/>
        </authorList>
    </citation>
    <scope>NUCLEOTIDE SEQUENCE [LARGE SCALE GENOMIC DNA]</scope>
    <source>
        <strain evidence="2">cv. Tatra</strain>
        <tissue evidence="1">Young leaves</tissue>
    </source>
</reference>